<dbReference type="Pfam" id="PF13458">
    <property type="entry name" value="Peripla_BP_6"/>
    <property type="match status" value="1"/>
</dbReference>
<dbReference type="Gene3D" id="3.40.50.2300">
    <property type="match status" value="2"/>
</dbReference>
<dbReference type="EMBL" id="BAABGJ010000013">
    <property type="protein sequence ID" value="GAA4338327.1"/>
    <property type="molecule type" value="Genomic_DNA"/>
</dbReference>
<feature type="signal peptide" evidence="3">
    <location>
        <begin position="1"/>
        <end position="26"/>
    </location>
</feature>
<feature type="domain" description="Leucine-binding protein" evidence="4">
    <location>
        <begin position="38"/>
        <end position="391"/>
    </location>
</feature>
<reference evidence="6" key="1">
    <citation type="journal article" date="2019" name="Int. J. Syst. Evol. Microbiol.">
        <title>The Global Catalogue of Microorganisms (GCM) 10K type strain sequencing project: providing services to taxonomists for standard genome sequencing and annotation.</title>
        <authorList>
            <consortium name="The Broad Institute Genomics Platform"/>
            <consortium name="The Broad Institute Genome Sequencing Center for Infectious Disease"/>
            <person name="Wu L."/>
            <person name="Ma J."/>
        </authorList>
    </citation>
    <scope>NUCLEOTIDE SEQUENCE [LARGE SCALE GENOMIC DNA]</scope>
    <source>
        <strain evidence="6">JCM 17804</strain>
    </source>
</reference>
<dbReference type="SUPFAM" id="SSF53822">
    <property type="entry name" value="Periplasmic binding protein-like I"/>
    <property type="match status" value="1"/>
</dbReference>
<organism evidence="5 6">
    <name type="scientific">Variovorax defluvii</name>
    <dbReference type="NCBI Taxonomy" id="913761"/>
    <lineage>
        <taxon>Bacteria</taxon>
        <taxon>Pseudomonadati</taxon>
        <taxon>Pseudomonadota</taxon>
        <taxon>Betaproteobacteria</taxon>
        <taxon>Burkholderiales</taxon>
        <taxon>Comamonadaceae</taxon>
        <taxon>Variovorax</taxon>
    </lineage>
</organism>
<comment type="similarity">
    <text evidence="1">Belongs to the leucine-binding protein family.</text>
</comment>
<evidence type="ECO:0000256" key="1">
    <source>
        <dbReference type="ARBA" id="ARBA00010062"/>
    </source>
</evidence>
<keyword evidence="2 3" id="KW-0732">Signal</keyword>
<evidence type="ECO:0000313" key="5">
    <source>
        <dbReference type="EMBL" id="GAA4338327.1"/>
    </source>
</evidence>
<accession>A0ABP8HEP6</accession>
<dbReference type="Proteomes" id="UP001500975">
    <property type="component" value="Unassembled WGS sequence"/>
</dbReference>
<evidence type="ECO:0000256" key="2">
    <source>
        <dbReference type="ARBA" id="ARBA00022729"/>
    </source>
</evidence>
<evidence type="ECO:0000256" key="3">
    <source>
        <dbReference type="SAM" id="SignalP"/>
    </source>
</evidence>
<dbReference type="PANTHER" id="PTHR47235">
    <property type="entry name" value="BLR6548 PROTEIN"/>
    <property type="match status" value="1"/>
</dbReference>
<keyword evidence="6" id="KW-1185">Reference proteome</keyword>
<dbReference type="PANTHER" id="PTHR47235:SF1">
    <property type="entry name" value="BLR6548 PROTEIN"/>
    <property type="match status" value="1"/>
</dbReference>
<dbReference type="RefSeq" id="WP_345537186.1">
    <property type="nucleotide sequence ID" value="NZ_BAABGJ010000013.1"/>
</dbReference>
<sequence length="402" mass="43928">MRFGTPLLRAGLTMAGLTLCAPALMAAGQYDGGASDTEIVIGNIVPYSGPLSGAGAIGTCHQAYFERVNKAGGINGRKVRVVSLDDGFNPARTLEQARRLVERENALLIYGTFGTATNTAIHHYLNQKQVPQLFIVSGASKWNDPKQFPWTIGFLPSYAVEATGYARHVLDHVKDAKVAVLYENDDYGKEYRNAFRAALGPQADRLIVAEQSYEVTDPTIDAQVSRLKASGANVLLNVTAAKFAAQAVKLVNDSGWKPTHFLVNPASNLQTVIRPAGMEASQGIISAQFMKDPTSPAFQNDPDVKAWREWKAAYNPRAAEGDWWNWHCYATSYTLEQVLKRAGDDLRRANVMKVATGLKDLKVPMLLDGITVNTSSGDYAAIKQMQLMRLAGEGFELYNPNK</sequence>
<evidence type="ECO:0000313" key="6">
    <source>
        <dbReference type="Proteomes" id="UP001500975"/>
    </source>
</evidence>
<gene>
    <name evidence="5" type="ORF">GCM10023165_16920</name>
</gene>
<proteinExistence type="inferred from homology"/>
<comment type="caution">
    <text evidence="5">The sequence shown here is derived from an EMBL/GenBank/DDBJ whole genome shotgun (WGS) entry which is preliminary data.</text>
</comment>
<name>A0ABP8HEP6_9BURK</name>
<dbReference type="CDD" id="cd06343">
    <property type="entry name" value="PBP1_ABC_ligand_binding-like"/>
    <property type="match status" value="1"/>
</dbReference>
<dbReference type="InterPro" id="IPR028082">
    <property type="entry name" value="Peripla_BP_I"/>
</dbReference>
<feature type="chain" id="PRO_5046848066" evidence="3">
    <location>
        <begin position="27"/>
        <end position="402"/>
    </location>
</feature>
<dbReference type="InterPro" id="IPR028081">
    <property type="entry name" value="Leu-bd"/>
</dbReference>
<evidence type="ECO:0000259" key="4">
    <source>
        <dbReference type="Pfam" id="PF13458"/>
    </source>
</evidence>
<protein>
    <submittedName>
        <fullName evidence="5">ABC transporter substrate-binding protein</fullName>
    </submittedName>
</protein>